<proteinExistence type="predicted"/>
<keyword evidence="9 14" id="KW-0863">Zinc-finger</keyword>
<dbReference type="GO" id="GO:0031090">
    <property type="term" value="C:organelle membrane"/>
    <property type="evidence" value="ECO:0007669"/>
    <property type="project" value="UniProtKB-ARBA"/>
</dbReference>
<feature type="domain" description="RING-type" evidence="17">
    <location>
        <begin position="74"/>
        <end position="261"/>
    </location>
</feature>
<keyword evidence="10" id="KW-0833">Ubl conjugation pathway</keyword>
<dbReference type="Gene3D" id="3.30.40.10">
    <property type="entry name" value="Zinc/RING finger domain, C3HC4 (zinc finger)"/>
    <property type="match status" value="1"/>
</dbReference>
<evidence type="ECO:0000259" key="16">
    <source>
        <dbReference type="PROSITE" id="PS50089"/>
    </source>
</evidence>
<dbReference type="PROSITE" id="PS51873">
    <property type="entry name" value="TRIAD"/>
    <property type="match status" value="1"/>
</dbReference>
<evidence type="ECO:0000256" key="10">
    <source>
        <dbReference type="ARBA" id="ARBA00022786"/>
    </source>
</evidence>
<keyword evidence="8" id="KW-0677">Repeat</keyword>
<keyword evidence="5" id="KW-0808">Transferase</keyword>
<evidence type="ECO:0000256" key="12">
    <source>
        <dbReference type="ARBA" id="ARBA00022989"/>
    </source>
</evidence>
<dbReference type="GO" id="GO:0000151">
    <property type="term" value="C:ubiquitin ligase complex"/>
    <property type="evidence" value="ECO:0007669"/>
    <property type="project" value="TreeGrafter"/>
</dbReference>
<evidence type="ECO:0000256" key="3">
    <source>
        <dbReference type="ARBA" id="ARBA00004906"/>
    </source>
</evidence>
<keyword evidence="11" id="KW-0862">Zinc</keyword>
<dbReference type="InterPro" id="IPR013083">
    <property type="entry name" value="Znf_RING/FYVE/PHD"/>
</dbReference>
<accession>A0AAD8Y7A4</accession>
<evidence type="ECO:0000313" key="18">
    <source>
        <dbReference type="EMBL" id="KAK1740347.1"/>
    </source>
</evidence>
<evidence type="ECO:0000259" key="17">
    <source>
        <dbReference type="PROSITE" id="PS51873"/>
    </source>
</evidence>
<dbReference type="PANTHER" id="PTHR22770">
    <property type="entry name" value="UBIQUITIN CONJUGATING ENZYME 7 INTERACTING PROTEIN-RELATED"/>
    <property type="match status" value="1"/>
</dbReference>
<sequence length="261" mass="28780">MSSSNSDIEEEVASENFMSMSPNSDVKEGKDTACDSDTDASDYEYEYDISADNDDDDDDDGAVQTLYQSLYNQDLISCPICCEENIDSGYALILPNCGHSLCVDCFTKYVETEVGQGNADNIKCPFCNEAVTMDVIKEVVDEVSFQRLERLKDAAFVLKNPDYHHCPTPDCGNIVMCGYALGHEFPSVQEAAAAAAPPRICDCFKCGKTSCLLCGASFHEGLTCDEYELQQREEELQRQAANIIGNAYLRLCSCNIDLSRL</sequence>
<dbReference type="InterPro" id="IPR018957">
    <property type="entry name" value="Znf_C3HC4_RING-type"/>
</dbReference>
<comment type="catalytic activity">
    <reaction evidence="1">
        <text>[E2 ubiquitin-conjugating enzyme]-S-ubiquitinyl-L-cysteine + [acceptor protein]-L-lysine = [E2 ubiquitin-conjugating enzyme]-L-cysteine + [acceptor protein]-N(6)-ubiquitinyl-L-lysine.</text>
        <dbReference type="EC" id="2.3.2.31"/>
    </reaction>
</comment>
<evidence type="ECO:0000256" key="7">
    <source>
        <dbReference type="ARBA" id="ARBA00022723"/>
    </source>
</evidence>
<feature type="domain" description="RING-type" evidence="16">
    <location>
        <begin position="78"/>
        <end position="128"/>
    </location>
</feature>
<organism evidence="18 19">
    <name type="scientific">Skeletonema marinoi</name>
    <dbReference type="NCBI Taxonomy" id="267567"/>
    <lineage>
        <taxon>Eukaryota</taxon>
        <taxon>Sar</taxon>
        <taxon>Stramenopiles</taxon>
        <taxon>Ochrophyta</taxon>
        <taxon>Bacillariophyta</taxon>
        <taxon>Coscinodiscophyceae</taxon>
        <taxon>Thalassiosirophycidae</taxon>
        <taxon>Thalassiosirales</taxon>
        <taxon>Skeletonemataceae</taxon>
        <taxon>Skeletonema</taxon>
        <taxon>Skeletonema marinoi-dohrnii complex</taxon>
    </lineage>
</organism>
<keyword evidence="19" id="KW-1185">Reference proteome</keyword>
<dbReference type="SUPFAM" id="SSF57850">
    <property type="entry name" value="RING/U-box"/>
    <property type="match status" value="1"/>
</dbReference>
<keyword evidence="13" id="KW-0472">Membrane</keyword>
<keyword evidence="6" id="KW-0812">Transmembrane</keyword>
<dbReference type="InterPro" id="IPR051628">
    <property type="entry name" value="LUBAC_E3_Ligases"/>
</dbReference>
<comment type="caution">
    <text evidence="18">The sequence shown here is derived from an EMBL/GenBank/DDBJ whole genome shotgun (WGS) entry which is preliminary data.</text>
</comment>
<gene>
    <name evidence="18" type="ORF">QTG54_009297</name>
</gene>
<evidence type="ECO:0000256" key="13">
    <source>
        <dbReference type="ARBA" id="ARBA00023136"/>
    </source>
</evidence>
<evidence type="ECO:0000256" key="8">
    <source>
        <dbReference type="ARBA" id="ARBA00022737"/>
    </source>
</evidence>
<evidence type="ECO:0000256" key="6">
    <source>
        <dbReference type="ARBA" id="ARBA00022692"/>
    </source>
</evidence>
<evidence type="ECO:0000313" key="19">
    <source>
        <dbReference type="Proteomes" id="UP001224775"/>
    </source>
</evidence>
<dbReference type="SMART" id="SM00647">
    <property type="entry name" value="IBR"/>
    <property type="match status" value="1"/>
</dbReference>
<evidence type="ECO:0000256" key="4">
    <source>
        <dbReference type="ARBA" id="ARBA00012251"/>
    </source>
</evidence>
<dbReference type="GO" id="GO:0005737">
    <property type="term" value="C:cytoplasm"/>
    <property type="evidence" value="ECO:0007669"/>
    <property type="project" value="UniProtKB-ARBA"/>
</dbReference>
<dbReference type="PANTHER" id="PTHR22770:SF13">
    <property type="entry name" value="RING-TYPE DOMAIN-CONTAINING PROTEIN"/>
    <property type="match status" value="1"/>
</dbReference>
<dbReference type="PROSITE" id="PS50089">
    <property type="entry name" value="ZF_RING_2"/>
    <property type="match status" value="1"/>
</dbReference>
<evidence type="ECO:0000256" key="11">
    <source>
        <dbReference type="ARBA" id="ARBA00022833"/>
    </source>
</evidence>
<dbReference type="InterPro" id="IPR001841">
    <property type="entry name" value="Znf_RING"/>
</dbReference>
<comment type="pathway">
    <text evidence="3">Protein modification; protein ubiquitination.</text>
</comment>
<comment type="subcellular location">
    <subcellularLocation>
        <location evidence="2">Membrane</location>
        <topology evidence="2">Single-pass membrane protein</topology>
    </subcellularLocation>
</comment>
<dbReference type="EC" id="2.3.2.31" evidence="4"/>
<dbReference type="CDD" id="cd20335">
    <property type="entry name" value="BRcat_RBR"/>
    <property type="match status" value="1"/>
</dbReference>
<dbReference type="AlphaFoldDB" id="A0AAD8Y7A4"/>
<dbReference type="EMBL" id="JATAAI010000016">
    <property type="protein sequence ID" value="KAK1740347.1"/>
    <property type="molecule type" value="Genomic_DNA"/>
</dbReference>
<dbReference type="GO" id="GO:0043130">
    <property type="term" value="F:ubiquitin binding"/>
    <property type="evidence" value="ECO:0007669"/>
    <property type="project" value="TreeGrafter"/>
</dbReference>
<dbReference type="Proteomes" id="UP001224775">
    <property type="component" value="Unassembled WGS sequence"/>
</dbReference>
<dbReference type="GO" id="GO:0008270">
    <property type="term" value="F:zinc ion binding"/>
    <property type="evidence" value="ECO:0007669"/>
    <property type="project" value="UniProtKB-KW"/>
</dbReference>
<evidence type="ECO:0000256" key="5">
    <source>
        <dbReference type="ARBA" id="ARBA00022679"/>
    </source>
</evidence>
<dbReference type="Pfam" id="PF00097">
    <property type="entry name" value="zf-C3HC4"/>
    <property type="match status" value="1"/>
</dbReference>
<dbReference type="GO" id="GO:0097039">
    <property type="term" value="P:protein linear polyubiquitination"/>
    <property type="evidence" value="ECO:0007669"/>
    <property type="project" value="TreeGrafter"/>
</dbReference>
<dbReference type="SMART" id="SM00184">
    <property type="entry name" value="RING"/>
    <property type="match status" value="1"/>
</dbReference>
<evidence type="ECO:0000256" key="14">
    <source>
        <dbReference type="PROSITE-ProRule" id="PRU00175"/>
    </source>
</evidence>
<evidence type="ECO:0000256" key="1">
    <source>
        <dbReference type="ARBA" id="ARBA00001798"/>
    </source>
</evidence>
<reference evidence="18" key="1">
    <citation type="submission" date="2023-06" db="EMBL/GenBank/DDBJ databases">
        <title>Survivors Of The Sea: Transcriptome response of Skeletonema marinoi to long-term dormancy.</title>
        <authorList>
            <person name="Pinder M.I.M."/>
            <person name="Kourtchenko O."/>
            <person name="Robertson E.K."/>
            <person name="Larsson T."/>
            <person name="Maumus F."/>
            <person name="Osuna-Cruz C.M."/>
            <person name="Vancaester E."/>
            <person name="Stenow R."/>
            <person name="Vandepoele K."/>
            <person name="Ploug H."/>
            <person name="Bruchert V."/>
            <person name="Godhe A."/>
            <person name="Topel M."/>
        </authorList>
    </citation>
    <scope>NUCLEOTIDE SEQUENCE</scope>
    <source>
        <strain evidence="18">R05AC</strain>
    </source>
</reference>
<dbReference type="GO" id="GO:0043161">
    <property type="term" value="P:proteasome-mediated ubiquitin-dependent protein catabolic process"/>
    <property type="evidence" value="ECO:0007669"/>
    <property type="project" value="TreeGrafter"/>
</dbReference>
<dbReference type="GO" id="GO:0061630">
    <property type="term" value="F:ubiquitin protein ligase activity"/>
    <property type="evidence" value="ECO:0007669"/>
    <property type="project" value="UniProtKB-EC"/>
</dbReference>
<feature type="region of interest" description="Disordered" evidence="15">
    <location>
        <begin position="1"/>
        <end position="39"/>
    </location>
</feature>
<dbReference type="Pfam" id="PF01485">
    <property type="entry name" value="IBR"/>
    <property type="match status" value="1"/>
</dbReference>
<keyword evidence="12" id="KW-1133">Transmembrane helix</keyword>
<evidence type="ECO:0000256" key="15">
    <source>
        <dbReference type="SAM" id="MobiDB-lite"/>
    </source>
</evidence>
<evidence type="ECO:0000256" key="2">
    <source>
        <dbReference type="ARBA" id="ARBA00004167"/>
    </source>
</evidence>
<protein>
    <recommendedName>
        <fullName evidence="4">RBR-type E3 ubiquitin transferase</fullName>
        <ecNumber evidence="4">2.3.2.31</ecNumber>
    </recommendedName>
</protein>
<dbReference type="InterPro" id="IPR044066">
    <property type="entry name" value="TRIAD_supradom"/>
</dbReference>
<dbReference type="InterPro" id="IPR002867">
    <property type="entry name" value="IBR_dom"/>
</dbReference>
<keyword evidence="7" id="KW-0479">Metal-binding</keyword>
<evidence type="ECO:0000256" key="9">
    <source>
        <dbReference type="ARBA" id="ARBA00022771"/>
    </source>
</evidence>
<name>A0AAD8Y7A4_9STRA</name>
<dbReference type="FunFam" id="3.30.40.10:FF:000051">
    <property type="entry name" value="RBR-type E3 ubiquitin transferase"/>
    <property type="match status" value="1"/>
</dbReference>